<dbReference type="Proteomes" id="UP000789901">
    <property type="component" value="Unassembled WGS sequence"/>
</dbReference>
<evidence type="ECO:0000313" key="2">
    <source>
        <dbReference type="EMBL" id="CAG8841211.1"/>
    </source>
</evidence>
<dbReference type="InterPro" id="IPR049229">
    <property type="entry name" value="DUF6826"/>
</dbReference>
<name>A0ABN7WUJ9_GIGMA</name>
<evidence type="ECO:0000259" key="1">
    <source>
        <dbReference type="Pfam" id="PF20713"/>
    </source>
</evidence>
<feature type="domain" description="DUF6826" evidence="1">
    <location>
        <begin position="116"/>
        <end position="194"/>
    </location>
</feature>
<organism evidence="2 3">
    <name type="scientific">Gigaspora margarita</name>
    <dbReference type="NCBI Taxonomy" id="4874"/>
    <lineage>
        <taxon>Eukaryota</taxon>
        <taxon>Fungi</taxon>
        <taxon>Fungi incertae sedis</taxon>
        <taxon>Mucoromycota</taxon>
        <taxon>Glomeromycotina</taxon>
        <taxon>Glomeromycetes</taxon>
        <taxon>Diversisporales</taxon>
        <taxon>Gigasporaceae</taxon>
        <taxon>Gigaspora</taxon>
    </lineage>
</organism>
<protein>
    <submittedName>
        <fullName evidence="2">19220_t:CDS:1</fullName>
    </submittedName>
</protein>
<evidence type="ECO:0000313" key="3">
    <source>
        <dbReference type="Proteomes" id="UP000789901"/>
    </source>
</evidence>
<feature type="non-terminal residue" evidence="2">
    <location>
        <position position="1"/>
    </location>
</feature>
<sequence length="253" mass="28764">KSTANSAVRYIDLIPNELLLLEGYYSCIIFSGKSEQLKAQAMNDFYKTLESILQNSDAYNRTQTLLSTKKVDLKRVNKILKKHDSVTRLEAYKSVAFEEVAIKDLLQPFKPSEVPKSVQDYLNKKLKMSTEKDEFVSAVDTSKNNYLAGYMPDISLINKNNAADGALVPRYIHTVLELKKPKSASGLADDDKGQQQPSQQVFSAFLSDGIYFYVLTFDRNKYKFQELLTTFSRGIATFHQMVAQRSPHKMTED</sequence>
<comment type="caution">
    <text evidence="2">The sequence shown here is derived from an EMBL/GenBank/DDBJ whole genome shotgun (WGS) entry which is preliminary data.</text>
</comment>
<reference evidence="2 3" key="1">
    <citation type="submission" date="2021-06" db="EMBL/GenBank/DDBJ databases">
        <authorList>
            <person name="Kallberg Y."/>
            <person name="Tangrot J."/>
            <person name="Rosling A."/>
        </authorList>
    </citation>
    <scope>NUCLEOTIDE SEQUENCE [LARGE SCALE GENOMIC DNA]</scope>
    <source>
        <strain evidence="2 3">120-4 pot B 10/14</strain>
    </source>
</reference>
<proteinExistence type="predicted"/>
<gene>
    <name evidence="2" type="ORF">GMARGA_LOCUS35305</name>
</gene>
<dbReference type="EMBL" id="CAJVQB010065194">
    <property type="protein sequence ID" value="CAG8841211.1"/>
    <property type="molecule type" value="Genomic_DNA"/>
</dbReference>
<dbReference type="Pfam" id="PF20713">
    <property type="entry name" value="DUF6826"/>
    <property type="match status" value="1"/>
</dbReference>
<accession>A0ABN7WUJ9</accession>
<keyword evidence="3" id="KW-1185">Reference proteome</keyword>